<dbReference type="Proteomes" id="UP000074108">
    <property type="component" value="Unassembled WGS sequence"/>
</dbReference>
<reference evidence="9 10" key="1">
    <citation type="journal article" date="2016" name="Front. Microbiol.">
        <title>Microevolution Analysis of Bacillus coahuilensis Unveils Differences in Phosphorus Acquisition Strategies and Their Regulation.</title>
        <authorList>
            <person name="Gomez-Lunar Z."/>
            <person name="Hernandez-Gonzalez I."/>
            <person name="Rodriguez-Torres M.D."/>
            <person name="Souza V."/>
            <person name="Olmedo-Alvarez G."/>
        </authorList>
    </citation>
    <scope>NUCLEOTIDE SEQUENCE [LARGE SCALE GENOMIC DNA]</scope>
    <source>
        <strain evidence="10">p1.1.43</strain>
    </source>
</reference>
<dbReference type="GO" id="GO:0005886">
    <property type="term" value="C:plasma membrane"/>
    <property type="evidence" value="ECO:0007669"/>
    <property type="project" value="UniProtKB-SubCell"/>
</dbReference>
<dbReference type="PIRSF" id="PIRSF005690">
    <property type="entry name" value="GerBA"/>
    <property type="match status" value="1"/>
</dbReference>
<keyword evidence="4 8" id="KW-1133">Transmembrane helix</keyword>
<evidence type="ECO:0000256" key="2">
    <source>
        <dbReference type="ARBA" id="ARBA00005278"/>
    </source>
</evidence>
<feature type="transmembrane region" description="Helical" evidence="8">
    <location>
        <begin position="263"/>
        <end position="284"/>
    </location>
</feature>
<dbReference type="PANTHER" id="PTHR22550:SF5">
    <property type="entry name" value="LEUCINE ZIPPER PROTEIN 4"/>
    <property type="match status" value="1"/>
</dbReference>
<evidence type="ECO:0000256" key="7">
    <source>
        <dbReference type="SAM" id="MobiDB-lite"/>
    </source>
</evidence>
<proteinExistence type="inferred from homology"/>
<dbReference type="PANTHER" id="PTHR22550">
    <property type="entry name" value="SPORE GERMINATION PROTEIN"/>
    <property type="match status" value="1"/>
</dbReference>
<protein>
    <submittedName>
        <fullName evidence="9">Spore gernimation protein</fullName>
    </submittedName>
</protein>
<comment type="subcellular location">
    <subcellularLocation>
        <location evidence="6">Cell membrane</location>
    </subcellularLocation>
    <subcellularLocation>
        <location evidence="1">Membrane</location>
        <topology evidence="1">Multi-pass membrane protein</topology>
    </subcellularLocation>
</comment>
<feature type="transmembrane region" description="Helical" evidence="8">
    <location>
        <begin position="387"/>
        <end position="410"/>
    </location>
</feature>
<evidence type="ECO:0000256" key="1">
    <source>
        <dbReference type="ARBA" id="ARBA00004141"/>
    </source>
</evidence>
<dbReference type="Pfam" id="PF03323">
    <property type="entry name" value="GerA"/>
    <property type="match status" value="1"/>
</dbReference>
<keyword evidence="3 8" id="KW-0812">Transmembrane</keyword>
<comment type="caution">
    <text evidence="9">The sequence shown here is derived from an EMBL/GenBank/DDBJ whole genome shotgun (WGS) entry which is preliminary data.</text>
</comment>
<dbReference type="InterPro" id="IPR004995">
    <property type="entry name" value="Spore_Ger"/>
</dbReference>
<dbReference type="AlphaFoldDB" id="A0A147KBY2"/>
<evidence type="ECO:0000256" key="6">
    <source>
        <dbReference type="PIRNR" id="PIRNR005690"/>
    </source>
</evidence>
<feature type="region of interest" description="Disordered" evidence="7">
    <location>
        <begin position="446"/>
        <end position="474"/>
    </location>
</feature>
<comment type="similarity">
    <text evidence="2 6">Belongs to the GerABKA family.</text>
</comment>
<accession>A0A147KBY2</accession>
<gene>
    <name evidence="9" type="ORF">Q75_01605</name>
</gene>
<evidence type="ECO:0000256" key="5">
    <source>
        <dbReference type="ARBA" id="ARBA00023136"/>
    </source>
</evidence>
<dbReference type="InterPro" id="IPR050768">
    <property type="entry name" value="UPF0353/GerABKA_families"/>
</dbReference>
<evidence type="ECO:0000256" key="4">
    <source>
        <dbReference type="ARBA" id="ARBA00022989"/>
    </source>
</evidence>
<dbReference type="STRING" id="1150625.Q75_01605"/>
<feature type="compositionally biased region" description="Basic and acidic residues" evidence="7">
    <location>
        <begin position="456"/>
        <end position="474"/>
    </location>
</feature>
<organism evidence="9 10">
    <name type="scientific">Bacillus coahuilensis p1.1.43</name>
    <dbReference type="NCBI Taxonomy" id="1150625"/>
    <lineage>
        <taxon>Bacteria</taxon>
        <taxon>Bacillati</taxon>
        <taxon>Bacillota</taxon>
        <taxon>Bacilli</taxon>
        <taxon>Bacillales</taxon>
        <taxon>Bacillaceae</taxon>
        <taxon>Bacillus</taxon>
    </lineage>
</organism>
<dbReference type="GO" id="GO:0009847">
    <property type="term" value="P:spore germination"/>
    <property type="evidence" value="ECO:0007669"/>
    <property type="project" value="UniProtKB-UniRule"/>
</dbReference>
<keyword evidence="5 6" id="KW-0472">Membrane</keyword>
<sequence>MKDHEDLITRTFEKLDVKITLYFIQTLVDQKVIDLNILNVIQHHIKDEISYSVLENKLPVSQINRSNDAKIISENIRAGSVFIHFDQEEEGILVHLCKNVERSIASSENESLIFGPNLAFTDSLETNIHLIQRKVRDENLCFEKLMIGERNHTEVRLVYLKDLTDESVVNTVRQRLEDLTVDDMVDSSVLAQYLDDNEFSLFPQTLLTELPDRVSFLLSKGKIAILADRSTNAIICPTSFSSFFETTDDVYTRWNIGTFLRMVRYIAMILSVLLTPAYVASLTYHYEIIPSALLVTLGQSRANVPFPPVFEALVLEFILELLREAGARLPTKVGQTMGIVGGIVIGQAAVEAGFTSNILIIIVALSALGTFTTPSYTMGAVIRIIRFPLIILAGLWGAIGIVVGIIYLMLHLLQLTSMGQPYMVPAYPFRFGDLKDSIVRIPYSYSNKRPVSNRPQDPDRYPAKEAKTKKDPSE</sequence>
<dbReference type="EMBL" id="LDYG01000004">
    <property type="protein sequence ID" value="KUP09031.1"/>
    <property type="molecule type" value="Genomic_DNA"/>
</dbReference>
<evidence type="ECO:0000256" key="8">
    <source>
        <dbReference type="SAM" id="Phobius"/>
    </source>
</evidence>
<evidence type="ECO:0000313" key="10">
    <source>
        <dbReference type="Proteomes" id="UP000074108"/>
    </source>
</evidence>
<name>A0A147KBY2_9BACI</name>
<dbReference type="PATRIC" id="fig|1150625.3.peg.337"/>
<keyword evidence="10" id="KW-1185">Reference proteome</keyword>
<evidence type="ECO:0000256" key="3">
    <source>
        <dbReference type="ARBA" id="ARBA00022692"/>
    </source>
</evidence>
<evidence type="ECO:0000313" key="9">
    <source>
        <dbReference type="EMBL" id="KUP09031.1"/>
    </source>
</evidence>
<feature type="compositionally biased region" description="Polar residues" evidence="7">
    <location>
        <begin position="446"/>
        <end position="455"/>
    </location>
</feature>